<organism evidence="2 3">
    <name type="scientific">Microvirga mediterraneensis</name>
    <dbReference type="NCBI Taxonomy" id="2754695"/>
    <lineage>
        <taxon>Bacteria</taxon>
        <taxon>Pseudomonadati</taxon>
        <taxon>Pseudomonadota</taxon>
        <taxon>Alphaproteobacteria</taxon>
        <taxon>Hyphomicrobiales</taxon>
        <taxon>Methylobacteriaceae</taxon>
        <taxon>Microvirga</taxon>
    </lineage>
</organism>
<evidence type="ECO:0000313" key="3">
    <source>
        <dbReference type="Proteomes" id="UP000572984"/>
    </source>
</evidence>
<protein>
    <submittedName>
        <fullName evidence="2">Uncharacterized protein</fullName>
    </submittedName>
</protein>
<gene>
    <name evidence="2" type="ORF">H0S73_11900</name>
</gene>
<sequence>MNHIDKSAGPPKKTRRQGTPGSSSHETSRPDRFAVTLDAKTGTIIQIEGIDATGARHELSKDEKAELARDNGRAGLEQLLEQAFEAGIACVLGGEDEAVGAREPKEEADLRRILLKPLIDESPAARLMRRDVLDRAIVETLIHHSLKPRSKSSEGGPPKEPGPDRAAPQPTR</sequence>
<feature type="region of interest" description="Disordered" evidence="1">
    <location>
        <begin position="1"/>
        <end position="32"/>
    </location>
</feature>
<accession>A0A838BN35</accession>
<comment type="caution">
    <text evidence="2">The sequence shown here is derived from an EMBL/GenBank/DDBJ whole genome shotgun (WGS) entry which is preliminary data.</text>
</comment>
<name>A0A838BN35_9HYPH</name>
<evidence type="ECO:0000256" key="1">
    <source>
        <dbReference type="SAM" id="MobiDB-lite"/>
    </source>
</evidence>
<dbReference type="AlphaFoldDB" id="A0A838BN35"/>
<dbReference type="RefSeq" id="WP_181052359.1">
    <property type="nucleotide sequence ID" value="NZ_JACDXJ010000001.1"/>
</dbReference>
<dbReference type="Proteomes" id="UP000572984">
    <property type="component" value="Unassembled WGS sequence"/>
</dbReference>
<proteinExistence type="predicted"/>
<keyword evidence="3" id="KW-1185">Reference proteome</keyword>
<dbReference type="EMBL" id="JACDXJ010000001">
    <property type="protein sequence ID" value="MBA1156830.1"/>
    <property type="molecule type" value="Genomic_DNA"/>
</dbReference>
<feature type="region of interest" description="Disordered" evidence="1">
    <location>
        <begin position="144"/>
        <end position="172"/>
    </location>
</feature>
<evidence type="ECO:0000313" key="2">
    <source>
        <dbReference type="EMBL" id="MBA1156830.1"/>
    </source>
</evidence>
<reference evidence="2 3" key="1">
    <citation type="submission" date="2020-07" db="EMBL/GenBank/DDBJ databases">
        <title>Draft genome and description of Microvirga mediterraneensis Marseille-Q2068 sp. nov.</title>
        <authorList>
            <person name="Boxberger M."/>
        </authorList>
    </citation>
    <scope>NUCLEOTIDE SEQUENCE [LARGE SCALE GENOMIC DNA]</scope>
    <source>
        <strain evidence="2 3">Marseille-Q2068</strain>
    </source>
</reference>